<accession>A0AAW9QWZ9</accession>
<sequence>MKRFFLLGTLLVCGLSGGCVGYPRLLSFPFDRGGRSLNSPYSDITPRIADRYLVFVSDRDGSPDIYLFDPIDRRLLPLPGLNSLDTIASRPSISEDGRYIVFAASRQGKTGIYLYDRETQQKRAIADDLQAEVRNPTLSADGSTIAFEVAKNGRWDIVVTDRSGQELVGVDR</sequence>
<dbReference type="PANTHER" id="PTHR36842">
    <property type="entry name" value="PROTEIN TOLB HOMOLOG"/>
    <property type="match status" value="1"/>
</dbReference>
<evidence type="ECO:0000256" key="1">
    <source>
        <dbReference type="ARBA" id="ARBA00009820"/>
    </source>
</evidence>
<dbReference type="Pfam" id="PF07676">
    <property type="entry name" value="PD40"/>
    <property type="match status" value="3"/>
</dbReference>
<name>A0AAW9QWZ9_9CHRO</name>
<dbReference type="Proteomes" id="UP001328733">
    <property type="component" value="Unassembled WGS sequence"/>
</dbReference>
<evidence type="ECO:0000313" key="3">
    <source>
        <dbReference type="Proteomes" id="UP001328733"/>
    </source>
</evidence>
<dbReference type="RefSeq" id="WP_332865723.1">
    <property type="nucleotide sequence ID" value="NZ_JBAFSM010000025.1"/>
</dbReference>
<dbReference type="SUPFAM" id="SSF69304">
    <property type="entry name" value="Tricorn protease N-terminal domain"/>
    <property type="match status" value="1"/>
</dbReference>
<dbReference type="Gene3D" id="2.120.10.30">
    <property type="entry name" value="TolB, C-terminal domain"/>
    <property type="match status" value="1"/>
</dbReference>
<protein>
    <submittedName>
        <fullName evidence="2">Tol biopolymer transporter periplasmic protein</fullName>
    </submittedName>
</protein>
<dbReference type="InterPro" id="IPR011659">
    <property type="entry name" value="WD40"/>
</dbReference>
<dbReference type="InterPro" id="IPR011042">
    <property type="entry name" value="6-blade_b-propeller_TolB-like"/>
</dbReference>
<dbReference type="EMBL" id="JBAFSM010000025">
    <property type="protein sequence ID" value="MEG3438243.1"/>
    <property type="molecule type" value="Genomic_DNA"/>
</dbReference>
<dbReference type="AlphaFoldDB" id="A0AAW9QWZ9"/>
<dbReference type="PROSITE" id="PS51257">
    <property type="entry name" value="PROKAR_LIPOPROTEIN"/>
    <property type="match status" value="1"/>
</dbReference>
<comment type="similarity">
    <text evidence="1">Belongs to the TolB family.</text>
</comment>
<proteinExistence type="inferred from homology"/>
<reference evidence="2 3" key="1">
    <citation type="submission" date="2024-01" db="EMBL/GenBank/DDBJ databases">
        <title>Genomic insights into the taxonomy and metabolism of the cyanobacterium Pannus brasiliensis CCIBt3594.</title>
        <authorList>
            <person name="Machado M."/>
            <person name="Botero N.B."/>
            <person name="Andreote A.P.D."/>
            <person name="Feitosa A.M.T."/>
            <person name="Popin R."/>
            <person name="Sivonen K."/>
            <person name="Fiore M.F."/>
        </authorList>
    </citation>
    <scope>NUCLEOTIDE SEQUENCE [LARGE SCALE GENOMIC DNA]</scope>
    <source>
        <strain evidence="2 3">CCIBt3594</strain>
    </source>
</reference>
<dbReference type="PANTHER" id="PTHR36842:SF1">
    <property type="entry name" value="PROTEIN TOLB"/>
    <property type="match status" value="1"/>
</dbReference>
<gene>
    <name evidence="2" type="ORF">V0288_14025</name>
</gene>
<evidence type="ECO:0000313" key="2">
    <source>
        <dbReference type="EMBL" id="MEG3438243.1"/>
    </source>
</evidence>
<organism evidence="2 3">
    <name type="scientific">Pannus brasiliensis CCIBt3594</name>
    <dbReference type="NCBI Taxonomy" id="1427578"/>
    <lineage>
        <taxon>Bacteria</taxon>
        <taxon>Bacillati</taxon>
        <taxon>Cyanobacteriota</taxon>
        <taxon>Cyanophyceae</taxon>
        <taxon>Oscillatoriophycideae</taxon>
        <taxon>Chroococcales</taxon>
        <taxon>Microcystaceae</taxon>
        <taxon>Pannus</taxon>
    </lineage>
</organism>
<comment type="caution">
    <text evidence="2">The sequence shown here is derived from an EMBL/GenBank/DDBJ whole genome shotgun (WGS) entry which is preliminary data.</text>
</comment>
<keyword evidence="3" id="KW-1185">Reference proteome</keyword>